<dbReference type="InterPro" id="IPR011009">
    <property type="entry name" value="Kinase-like_dom_sf"/>
</dbReference>
<keyword evidence="10 14" id="KW-1133">Transmembrane helix</keyword>
<evidence type="ECO:0000256" key="9">
    <source>
        <dbReference type="ARBA" id="ARBA00022840"/>
    </source>
</evidence>
<keyword evidence="9 13" id="KW-0067">ATP-binding</keyword>
<keyword evidence="11 14" id="KW-0472">Membrane</keyword>
<dbReference type="FunFam" id="1.10.510.10:FF:000304">
    <property type="entry name" value="Receptor protein serine/threonine kinase"/>
    <property type="match status" value="1"/>
</dbReference>
<dbReference type="PANTHER" id="PTHR23255:SF71">
    <property type="entry name" value="RECEPTOR PROTEIN SERINE_THREONINE KINASE"/>
    <property type="match status" value="1"/>
</dbReference>
<dbReference type="PROSITE" id="PS00108">
    <property type="entry name" value="PROTEIN_KINASE_ST"/>
    <property type="match status" value="1"/>
</dbReference>
<dbReference type="Pfam" id="PF00069">
    <property type="entry name" value="Pkinase"/>
    <property type="match status" value="1"/>
</dbReference>
<feature type="signal peptide" evidence="15">
    <location>
        <begin position="1"/>
        <end position="23"/>
    </location>
</feature>
<dbReference type="EC" id="2.7.11.30" evidence="14"/>
<evidence type="ECO:0000256" key="2">
    <source>
        <dbReference type="ARBA" id="ARBA00009605"/>
    </source>
</evidence>
<dbReference type="InterPro" id="IPR008271">
    <property type="entry name" value="Ser/Thr_kinase_AS"/>
</dbReference>
<evidence type="ECO:0000256" key="13">
    <source>
        <dbReference type="PROSITE-ProRule" id="PRU10141"/>
    </source>
</evidence>
<dbReference type="Gene3D" id="1.10.510.10">
    <property type="entry name" value="Transferase(Phosphotransferase) domain 1"/>
    <property type="match status" value="1"/>
</dbReference>
<evidence type="ECO:0000256" key="11">
    <source>
        <dbReference type="ARBA" id="ARBA00023136"/>
    </source>
</evidence>
<evidence type="ECO:0000256" key="4">
    <source>
        <dbReference type="ARBA" id="ARBA00022679"/>
    </source>
</evidence>
<feature type="transmembrane region" description="Helical" evidence="14">
    <location>
        <begin position="150"/>
        <end position="174"/>
    </location>
</feature>
<dbReference type="GO" id="GO:0071363">
    <property type="term" value="P:cellular response to growth factor stimulus"/>
    <property type="evidence" value="ECO:0007669"/>
    <property type="project" value="TreeGrafter"/>
</dbReference>
<evidence type="ECO:0000259" key="16">
    <source>
        <dbReference type="PROSITE" id="PS50011"/>
    </source>
</evidence>
<keyword evidence="14" id="KW-0479">Metal-binding</keyword>
<evidence type="ECO:0000313" key="19">
    <source>
        <dbReference type="Proteomes" id="UP000318571"/>
    </source>
</evidence>
<evidence type="ECO:0000256" key="10">
    <source>
        <dbReference type="ARBA" id="ARBA00022989"/>
    </source>
</evidence>
<dbReference type="InterPro" id="IPR000719">
    <property type="entry name" value="Prot_kinase_dom"/>
</dbReference>
<evidence type="ECO:0000256" key="6">
    <source>
        <dbReference type="ARBA" id="ARBA00022729"/>
    </source>
</evidence>
<evidence type="ECO:0000256" key="15">
    <source>
        <dbReference type="SAM" id="SignalP"/>
    </source>
</evidence>
<keyword evidence="12 14" id="KW-0675">Receptor</keyword>
<dbReference type="SUPFAM" id="SSF56112">
    <property type="entry name" value="Protein kinase-like (PK-like)"/>
    <property type="match status" value="1"/>
</dbReference>
<dbReference type="Pfam" id="PF01064">
    <property type="entry name" value="Activin_recp"/>
    <property type="match status" value="1"/>
</dbReference>
<name>A0A553N6I3_TIGCA</name>
<accession>A0A553N6I3</accession>
<keyword evidence="3 14" id="KW-0723">Serine/threonine-protein kinase</keyword>
<dbReference type="GO" id="GO:0004675">
    <property type="term" value="F:transmembrane receptor protein serine/threonine kinase activity"/>
    <property type="evidence" value="ECO:0007669"/>
    <property type="project" value="UniProtKB-EC"/>
</dbReference>
<gene>
    <name evidence="18" type="ORF">TCAL_03198</name>
</gene>
<dbReference type="InterPro" id="IPR000472">
    <property type="entry name" value="Activin_recp"/>
</dbReference>
<dbReference type="GO" id="GO:0005886">
    <property type="term" value="C:plasma membrane"/>
    <property type="evidence" value="ECO:0007669"/>
    <property type="project" value="TreeGrafter"/>
</dbReference>
<protein>
    <recommendedName>
        <fullName evidence="14">Serine/threonine-protein kinase receptor</fullName>
        <ecNumber evidence="14">2.7.11.30</ecNumber>
    </recommendedName>
</protein>
<evidence type="ECO:0000256" key="8">
    <source>
        <dbReference type="ARBA" id="ARBA00022777"/>
    </source>
</evidence>
<feature type="chain" id="PRO_5021894987" description="Serine/threonine-protein kinase receptor" evidence="15">
    <location>
        <begin position="24"/>
        <end position="551"/>
    </location>
</feature>
<keyword evidence="19" id="KW-1185">Reference proteome</keyword>
<keyword evidence="7 13" id="KW-0547">Nucleotide-binding</keyword>
<dbReference type="PROSITE" id="PS00107">
    <property type="entry name" value="PROTEIN_KINASE_ATP"/>
    <property type="match status" value="1"/>
</dbReference>
<dbReference type="InterPro" id="IPR000333">
    <property type="entry name" value="TGFB_receptor"/>
</dbReference>
<keyword evidence="8 14" id="KW-0418">Kinase</keyword>
<dbReference type="CDD" id="cd23598">
    <property type="entry name" value="TFP_LU_ECD_Babo"/>
    <property type="match status" value="1"/>
</dbReference>
<feature type="domain" description="GS" evidence="17">
    <location>
        <begin position="215"/>
        <end position="243"/>
    </location>
</feature>
<dbReference type="OrthoDB" id="69842at2759"/>
<dbReference type="STRING" id="6832.A0A553N6I3"/>
<feature type="domain" description="Protein kinase" evidence="16">
    <location>
        <begin position="244"/>
        <end position="538"/>
    </location>
</feature>
<dbReference type="GO" id="GO:0005524">
    <property type="term" value="F:ATP binding"/>
    <property type="evidence" value="ECO:0007669"/>
    <property type="project" value="UniProtKB-UniRule"/>
</dbReference>
<organism evidence="18 19">
    <name type="scientific">Tigriopus californicus</name>
    <name type="common">Marine copepod</name>
    <dbReference type="NCBI Taxonomy" id="6832"/>
    <lineage>
        <taxon>Eukaryota</taxon>
        <taxon>Metazoa</taxon>
        <taxon>Ecdysozoa</taxon>
        <taxon>Arthropoda</taxon>
        <taxon>Crustacea</taxon>
        <taxon>Multicrustacea</taxon>
        <taxon>Hexanauplia</taxon>
        <taxon>Copepoda</taxon>
        <taxon>Harpacticoida</taxon>
        <taxon>Harpacticidae</taxon>
        <taxon>Tigriopus</taxon>
    </lineage>
</organism>
<dbReference type="Proteomes" id="UP000318571">
    <property type="component" value="Chromosome 8"/>
</dbReference>
<dbReference type="Gene3D" id="3.30.200.20">
    <property type="entry name" value="Phosphorylase Kinase, domain 1"/>
    <property type="match status" value="1"/>
</dbReference>
<dbReference type="SMART" id="SM00220">
    <property type="entry name" value="S_TKc"/>
    <property type="match status" value="1"/>
</dbReference>
<dbReference type="OMA" id="NSWFRES"/>
<dbReference type="PROSITE" id="PS50011">
    <property type="entry name" value="PROTEIN_KINASE_DOM"/>
    <property type="match status" value="1"/>
</dbReference>
<keyword evidence="5 14" id="KW-0812">Transmembrane</keyword>
<dbReference type="Pfam" id="PF08515">
    <property type="entry name" value="TGF_beta_GS"/>
    <property type="match status" value="1"/>
</dbReference>
<dbReference type="FunFam" id="3.30.200.20:FF:000023">
    <property type="entry name" value="Receptor protein serine/threonine kinase"/>
    <property type="match status" value="1"/>
</dbReference>
<reference evidence="18 19" key="1">
    <citation type="journal article" date="2018" name="Nat. Ecol. Evol.">
        <title>Genomic signatures of mitonuclear coevolution across populations of Tigriopus californicus.</title>
        <authorList>
            <person name="Barreto F.S."/>
            <person name="Watson E.T."/>
            <person name="Lima T.G."/>
            <person name="Willett C.S."/>
            <person name="Edmands S."/>
            <person name="Li W."/>
            <person name="Burton R.S."/>
        </authorList>
    </citation>
    <scope>NUCLEOTIDE SEQUENCE [LARGE SCALE GENOMIC DNA]</scope>
    <source>
        <strain evidence="18 19">San Diego</strain>
    </source>
</reference>
<evidence type="ECO:0000256" key="12">
    <source>
        <dbReference type="ARBA" id="ARBA00023170"/>
    </source>
</evidence>
<comment type="caution">
    <text evidence="18">The sequence shown here is derived from an EMBL/GenBank/DDBJ whole genome shotgun (WGS) entry which is preliminary data.</text>
</comment>
<evidence type="ECO:0000256" key="7">
    <source>
        <dbReference type="ARBA" id="ARBA00022741"/>
    </source>
</evidence>
<evidence type="ECO:0000256" key="5">
    <source>
        <dbReference type="ARBA" id="ARBA00022692"/>
    </source>
</evidence>
<dbReference type="PROSITE" id="PS51256">
    <property type="entry name" value="GS"/>
    <property type="match status" value="1"/>
</dbReference>
<dbReference type="InterPro" id="IPR003605">
    <property type="entry name" value="GS_dom"/>
</dbReference>
<evidence type="ECO:0000313" key="18">
    <source>
        <dbReference type="EMBL" id="TRY61003.1"/>
    </source>
</evidence>
<evidence type="ECO:0000256" key="1">
    <source>
        <dbReference type="ARBA" id="ARBA00004479"/>
    </source>
</evidence>
<dbReference type="AlphaFoldDB" id="A0A553N6I3"/>
<comment type="subcellular location">
    <subcellularLocation>
        <location evidence="1 14">Membrane</location>
        <topology evidence="1 14">Single-pass type I membrane protein</topology>
    </subcellularLocation>
</comment>
<keyword evidence="4 14" id="KW-0808">Transferase</keyword>
<dbReference type="GO" id="GO:0043235">
    <property type="term" value="C:receptor complex"/>
    <property type="evidence" value="ECO:0007669"/>
    <property type="project" value="TreeGrafter"/>
</dbReference>
<comment type="cofactor">
    <cofactor evidence="14">
        <name>Mg(2+)</name>
        <dbReference type="ChEBI" id="CHEBI:18420"/>
    </cofactor>
    <cofactor evidence="14">
        <name>Mn(2+)</name>
        <dbReference type="ChEBI" id="CHEBI:29035"/>
    </cofactor>
</comment>
<dbReference type="PRINTS" id="PR00653">
    <property type="entry name" value="ACTIVIN2R"/>
</dbReference>
<sequence>MLNSAKIIQVGLLLCTFLPLIRGLDCICGKVVLDDTTFPPITTVSTEDSCPVNATSSHIQVEGVNLAICSTDGRCFKSIHNSGGRIETNYICVKENMLQPKERPFFCHFSEKNKREFQSQCCYETDFCNANLTIALPSIANVKKSHQNNLLLLLLLIVPTCLGILLLFTAAVVWRKCFYQKRLLPLLPLANVSEGIRPIQPREEVPLMDDSTQNTTIKELMESTCSGSGSGLPLLVQRSIARQIRLANIIGQGRFGEVWKGQWRGESVAVKIFSTRDENSWFRESQIYQTVMLRHENILGFIATDNKDNGTWTQLWLVTDYHEHGSLFDYITKFAVSPNLLMSMAWSIATGLAHLHMEIIGTQGKPAIAHRDLKSKNILVKRDLTCAIADLGLCVRHDSETDTVDLPNNNKVGTKRYLAPEILNESLNPNDFDSWKRADVYSLGLVFWELARRTNVTGACEEYQLPFYEVVDPDPTIDEMRQVVCDKQIRPSFSGAWQATLELQAISKLMKECWYSDPGARLTALRIKKTLAEVQASILDRKVSMSTTIPG</sequence>
<keyword evidence="14" id="KW-0464">Manganese</keyword>
<dbReference type="EMBL" id="VCGU01000459">
    <property type="protein sequence ID" value="TRY61003.1"/>
    <property type="molecule type" value="Genomic_DNA"/>
</dbReference>
<evidence type="ECO:0000259" key="17">
    <source>
        <dbReference type="PROSITE" id="PS51256"/>
    </source>
</evidence>
<keyword evidence="6 15" id="KW-0732">Signal</keyword>
<dbReference type="PANTHER" id="PTHR23255">
    <property type="entry name" value="TRANSFORMING GROWTH FACTOR-BETA RECEPTOR TYPE I AND II"/>
    <property type="match status" value="1"/>
</dbReference>
<feature type="binding site" evidence="13">
    <location>
        <position position="271"/>
    </location>
    <ligand>
        <name>ATP</name>
        <dbReference type="ChEBI" id="CHEBI:30616"/>
    </ligand>
</feature>
<proteinExistence type="inferred from homology"/>
<evidence type="ECO:0000256" key="3">
    <source>
        <dbReference type="ARBA" id="ARBA00022527"/>
    </source>
</evidence>
<dbReference type="SMART" id="SM00467">
    <property type="entry name" value="GS"/>
    <property type="match status" value="1"/>
</dbReference>
<dbReference type="GO" id="GO:0046872">
    <property type="term" value="F:metal ion binding"/>
    <property type="evidence" value="ECO:0007669"/>
    <property type="project" value="UniProtKB-KW"/>
</dbReference>
<keyword evidence="14" id="KW-0460">Magnesium</keyword>
<comment type="catalytic activity">
    <reaction evidence="14">
        <text>L-threonyl-[receptor-protein] + ATP = O-phospho-L-threonyl-[receptor-protein] + ADP + H(+)</text>
        <dbReference type="Rhea" id="RHEA:44880"/>
        <dbReference type="Rhea" id="RHEA-COMP:11024"/>
        <dbReference type="Rhea" id="RHEA-COMP:11025"/>
        <dbReference type="ChEBI" id="CHEBI:15378"/>
        <dbReference type="ChEBI" id="CHEBI:30013"/>
        <dbReference type="ChEBI" id="CHEBI:30616"/>
        <dbReference type="ChEBI" id="CHEBI:61977"/>
        <dbReference type="ChEBI" id="CHEBI:456216"/>
        <dbReference type="EC" id="2.7.11.30"/>
    </reaction>
</comment>
<dbReference type="Gene3D" id="2.10.60.10">
    <property type="entry name" value="CD59"/>
    <property type="match status" value="1"/>
</dbReference>
<dbReference type="InterPro" id="IPR045860">
    <property type="entry name" value="Snake_toxin-like_sf"/>
</dbReference>
<dbReference type="InterPro" id="IPR017441">
    <property type="entry name" value="Protein_kinase_ATP_BS"/>
</dbReference>
<evidence type="ECO:0000256" key="14">
    <source>
        <dbReference type="RuleBase" id="RU361271"/>
    </source>
</evidence>
<comment type="similarity">
    <text evidence="2 14">Belongs to the protein kinase superfamily. TKL Ser/Thr protein kinase family. TGFB receptor subfamily.</text>
</comment>